<dbReference type="GO" id="GO:0003755">
    <property type="term" value="F:peptidyl-prolyl cis-trans isomerase activity"/>
    <property type="evidence" value="ECO:0007669"/>
    <property type="project" value="UniProtKB-KW"/>
</dbReference>
<dbReference type="Gene3D" id="2.130.10.10">
    <property type="entry name" value="YVTN repeat-like/Quinoprotein amine dehydrogenase"/>
    <property type="match status" value="1"/>
</dbReference>
<keyword evidence="14 16" id="KW-0539">Nucleus</keyword>
<dbReference type="GO" id="GO:0000398">
    <property type="term" value="P:mRNA splicing, via spliceosome"/>
    <property type="evidence" value="ECO:0007669"/>
    <property type="project" value="InterPro"/>
</dbReference>
<dbReference type="OrthoDB" id="687049at2759"/>
<reference evidence="19 20" key="1">
    <citation type="submission" date="2019-06" db="EMBL/GenBank/DDBJ databases">
        <title>Genome Sequence of the Brown Rot Fungal Pathogen Monilinia laxa.</title>
        <authorList>
            <person name="De Miccolis Angelini R.M."/>
            <person name="Landi L."/>
            <person name="Abate D."/>
            <person name="Pollastro S."/>
            <person name="Romanazzi G."/>
            <person name="Faretra F."/>
        </authorList>
    </citation>
    <scope>NUCLEOTIDE SEQUENCE [LARGE SCALE GENOMIC DNA]</scope>
    <source>
        <strain evidence="19 20">Mlax316</strain>
    </source>
</reference>
<feature type="compositionally biased region" description="Polar residues" evidence="17">
    <location>
        <begin position="609"/>
        <end position="627"/>
    </location>
</feature>
<feature type="repeat" description="WD" evidence="15">
    <location>
        <begin position="318"/>
        <end position="352"/>
    </location>
</feature>
<comment type="caution">
    <text evidence="19">The sequence shown here is derived from an EMBL/GenBank/DDBJ whole genome shotgun (WGS) entry which is preliminary data.</text>
</comment>
<evidence type="ECO:0000313" key="20">
    <source>
        <dbReference type="Proteomes" id="UP000326757"/>
    </source>
</evidence>
<evidence type="ECO:0000256" key="14">
    <source>
        <dbReference type="ARBA" id="ARBA00023242"/>
    </source>
</evidence>
<keyword evidence="8" id="KW-0677">Repeat</keyword>
<organism evidence="19 20">
    <name type="scientific">Monilinia laxa</name>
    <name type="common">Brown rot fungus</name>
    <name type="synonym">Sclerotinia laxa</name>
    <dbReference type="NCBI Taxonomy" id="61186"/>
    <lineage>
        <taxon>Eukaryota</taxon>
        <taxon>Fungi</taxon>
        <taxon>Dikarya</taxon>
        <taxon>Ascomycota</taxon>
        <taxon>Pezizomycotina</taxon>
        <taxon>Leotiomycetes</taxon>
        <taxon>Helotiales</taxon>
        <taxon>Sclerotiniaceae</taxon>
        <taxon>Monilinia</taxon>
    </lineage>
</organism>
<keyword evidence="6 16" id="KW-0808">Transferase</keyword>
<dbReference type="CDD" id="cd16656">
    <property type="entry name" value="RING-Ubox_PRP19"/>
    <property type="match status" value="1"/>
</dbReference>
<comment type="function">
    <text evidence="16">Ubiquitin-protein ligase which is mainly involved pre-mRNA splicing and DNA repair. Required for pre-mRNA splicing as component of the spliceosome.</text>
</comment>
<evidence type="ECO:0000256" key="15">
    <source>
        <dbReference type="PROSITE-ProRule" id="PRU00221"/>
    </source>
</evidence>
<dbReference type="GO" id="GO:0070534">
    <property type="term" value="P:protein K63-linked ubiquitination"/>
    <property type="evidence" value="ECO:0007669"/>
    <property type="project" value="UniProtKB-UniRule"/>
</dbReference>
<keyword evidence="9 16" id="KW-0227">DNA damage</keyword>
<evidence type="ECO:0000259" key="18">
    <source>
        <dbReference type="PROSITE" id="PS51698"/>
    </source>
</evidence>
<evidence type="ECO:0000256" key="12">
    <source>
        <dbReference type="ARBA" id="ARBA00023187"/>
    </source>
</evidence>
<dbReference type="FunFam" id="3.30.40.10:FF:000027">
    <property type="entry name" value="Pre-mRNA-processing factor 19, putative"/>
    <property type="match status" value="1"/>
</dbReference>
<dbReference type="InterPro" id="IPR015943">
    <property type="entry name" value="WD40/YVTN_repeat-like_dom_sf"/>
</dbReference>
<evidence type="ECO:0000256" key="2">
    <source>
        <dbReference type="ARBA" id="ARBA00004906"/>
    </source>
</evidence>
<dbReference type="Pfam" id="PF08606">
    <property type="entry name" value="Prp19"/>
    <property type="match status" value="1"/>
</dbReference>
<keyword evidence="13 16" id="KW-0234">DNA repair</keyword>
<evidence type="ECO:0000256" key="4">
    <source>
        <dbReference type="ARBA" id="ARBA00022574"/>
    </source>
</evidence>
<dbReference type="InterPro" id="IPR001680">
    <property type="entry name" value="WD40_rpt"/>
</dbReference>
<evidence type="ECO:0000256" key="7">
    <source>
        <dbReference type="ARBA" id="ARBA00022728"/>
    </source>
</evidence>
<name>A0A5N6K2B1_MONLA</name>
<dbReference type="GO" id="GO:0071006">
    <property type="term" value="C:U2-type catalytic step 1 spliceosome"/>
    <property type="evidence" value="ECO:0007669"/>
    <property type="project" value="TreeGrafter"/>
</dbReference>
<comment type="subunit">
    <text evidence="16">Homotetramer.</text>
</comment>
<dbReference type="PANTHER" id="PTHR43995">
    <property type="entry name" value="PRE-MRNA-PROCESSING FACTOR 19"/>
    <property type="match status" value="1"/>
</dbReference>
<keyword evidence="11" id="KW-0697">Rotamase</keyword>
<dbReference type="AlphaFoldDB" id="A0A5N6K2B1"/>
<comment type="similarity">
    <text evidence="3 16">Belongs to the WD repeat PRP19 family.</text>
</comment>
<comment type="pathway">
    <text evidence="2 16">Protein modification; protein ubiquitination.</text>
</comment>
<dbReference type="PROSITE" id="PS51698">
    <property type="entry name" value="U_BOX"/>
    <property type="match status" value="1"/>
</dbReference>
<dbReference type="GO" id="GO:0000974">
    <property type="term" value="C:Prp19 complex"/>
    <property type="evidence" value="ECO:0007669"/>
    <property type="project" value="UniProtKB-UniRule"/>
</dbReference>
<dbReference type="EC" id="2.3.2.27" evidence="16"/>
<dbReference type="GO" id="GO:0005737">
    <property type="term" value="C:cytoplasm"/>
    <property type="evidence" value="ECO:0007669"/>
    <property type="project" value="TreeGrafter"/>
</dbReference>
<evidence type="ECO:0000256" key="11">
    <source>
        <dbReference type="ARBA" id="ARBA00023110"/>
    </source>
</evidence>
<protein>
    <recommendedName>
        <fullName evidence="16">Pre-mRNA-processing factor 19</fullName>
        <ecNumber evidence="16">2.3.2.27</ecNumber>
    </recommendedName>
</protein>
<dbReference type="EMBL" id="VIGI01000009">
    <property type="protein sequence ID" value="KAB8296252.1"/>
    <property type="molecule type" value="Genomic_DNA"/>
</dbReference>
<comment type="subcellular location">
    <subcellularLocation>
        <location evidence="1 16">Nucleus</location>
    </subcellularLocation>
</comment>
<dbReference type="SUPFAM" id="SSF50978">
    <property type="entry name" value="WD40 repeat-like"/>
    <property type="match status" value="1"/>
</dbReference>
<gene>
    <name evidence="19" type="ORF">EYC80_009026</name>
</gene>
<evidence type="ECO:0000256" key="13">
    <source>
        <dbReference type="ARBA" id="ARBA00023204"/>
    </source>
</evidence>
<keyword evidence="10 16" id="KW-0833">Ubl conjugation pathway</keyword>
<dbReference type="PANTHER" id="PTHR43995:SF1">
    <property type="entry name" value="PRE-MRNA-PROCESSING FACTOR 19"/>
    <property type="match status" value="1"/>
</dbReference>
<dbReference type="InterPro" id="IPR013915">
    <property type="entry name" value="Prp19_cc"/>
</dbReference>
<evidence type="ECO:0000256" key="9">
    <source>
        <dbReference type="ARBA" id="ARBA00022763"/>
    </source>
</evidence>
<evidence type="ECO:0000256" key="1">
    <source>
        <dbReference type="ARBA" id="ARBA00004123"/>
    </source>
</evidence>
<evidence type="ECO:0000256" key="3">
    <source>
        <dbReference type="ARBA" id="ARBA00006388"/>
    </source>
</evidence>
<feature type="domain" description="U-box" evidence="18">
    <location>
        <begin position="1"/>
        <end position="70"/>
    </location>
</feature>
<keyword evidence="5 16" id="KW-0507">mRNA processing</keyword>
<evidence type="ECO:0000256" key="6">
    <source>
        <dbReference type="ARBA" id="ARBA00022679"/>
    </source>
</evidence>
<accession>A0A5N6K2B1</accession>
<evidence type="ECO:0000313" key="19">
    <source>
        <dbReference type="EMBL" id="KAB8296252.1"/>
    </source>
</evidence>
<dbReference type="PROSITE" id="PS50082">
    <property type="entry name" value="WD_REPEATS_2"/>
    <property type="match status" value="2"/>
</dbReference>
<dbReference type="InterPro" id="IPR038959">
    <property type="entry name" value="Prp19"/>
</dbReference>
<dbReference type="Proteomes" id="UP000326757">
    <property type="component" value="Unassembled WGS sequence"/>
</dbReference>
<dbReference type="SMART" id="SM00504">
    <property type="entry name" value="Ubox"/>
    <property type="match status" value="1"/>
</dbReference>
<dbReference type="SUPFAM" id="SSF57850">
    <property type="entry name" value="RING/U-box"/>
    <property type="match status" value="1"/>
</dbReference>
<keyword evidence="20" id="KW-1185">Reference proteome</keyword>
<dbReference type="UniPathway" id="UPA00143"/>
<dbReference type="InterPro" id="IPR036322">
    <property type="entry name" value="WD40_repeat_dom_sf"/>
</dbReference>
<feature type="region of interest" description="Disordered" evidence="17">
    <location>
        <begin position="584"/>
        <end position="683"/>
    </location>
</feature>
<dbReference type="InterPro" id="IPR055340">
    <property type="entry name" value="RING-Ubox_PRP19"/>
</dbReference>
<dbReference type="GO" id="GO:0061630">
    <property type="term" value="F:ubiquitin protein ligase activity"/>
    <property type="evidence" value="ECO:0007669"/>
    <property type="project" value="UniProtKB-UniRule"/>
</dbReference>
<evidence type="ECO:0000256" key="5">
    <source>
        <dbReference type="ARBA" id="ARBA00022664"/>
    </source>
</evidence>
<dbReference type="Pfam" id="PF00400">
    <property type="entry name" value="WD40"/>
    <property type="match status" value="2"/>
</dbReference>
<evidence type="ECO:0000256" key="10">
    <source>
        <dbReference type="ARBA" id="ARBA00022786"/>
    </source>
</evidence>
<dbReference type="SMART" id="SM00320">
    <property type="entry name" value="WD40"/>
    <property type="match status" value="3"/>
</dbReference>
<keyword evidence="7 16" id="KW-0747">Spliceosome</keyword>
<dbReference type="GO" id="GO:0006281">
    <property type="term" value="P:DNA repair"/>
    <property type="evidence" value="ECO:0007669"/>
    <property type="project" value="UniProtKB-KW"/>
</dbReference>
<dbReference type="InterPro" id="IPR013083">
    <property type="entry name" value="Znf_RING/FYVE/PHD"/>
</dbReference>
<evidence type="ECO:0000256" key="17">
    <source>
        <dbReference type="SAM" id="MobiDB-lite"/>
    </source>
</evidence>
<keyword evidence="11" id="KW-0413">Isomerase</keyword>
<dbReference type="Gene3D" id="3.30.40.10">
    <property type="entry name" value="Zinc/RING finger domain, C3HC4 (zinc finger)"/>
    <property type="match status" value="1"/>
</dbReference>
<evidence type="ECO:0000256" key="8">
    <source>
        <dbReference type="ARBA" id="ARBA00022737"/>
    </source>
</evidence>
<sequence length="1019" mass="111230">MLCSISGEAPQHPVASSKSGNVFEKRLIESYISENHKDPVTGEDLEIADLIDLKSAKIVTPRPPTLTSIPSLLSTFQNEWDALALESFTIRQQLHQTRQELSTALYQHDAAVRVIARLTKERDEARDALSKVSIGAGSSGNGDAMQVDTQGLPENLANLVDTTQAELSKSRRKRPVPKGWATTEDINQFAITLASEPLYPGCTSLAQAGDQLIVGGTNGTAGVYSLTEQKITNSFDAEGPVTGATFYGSIPIVSTARGAVKVFGDEGHTFTSHAGAVNALALHPSGEILASVGVDKSFVFYDLAEKAAITQIYTDSELKTAAFHPDGHLFAAGGTDGQIKLFHVKTGESAGVNFKIDGPVQDVAFSENGIWFAAVAKGSTSVVIFDIRKEGKAAEAKVLEIASGPRGLTISQYTKSTKSWSDALSLAIPATAVQWGDEAKSLITVNSEGSVTVLGEQEIWTALFLTRYCNTREEASSVKPEMKNIGCECRPTLNFDYGISVGDKWIYSTNLACRYSTLVSSSSSSSSAFFFFTKSTGEFYLVMENNWSGSRESRKRSLAEISQSHPRSISSSPVLVRERLSNFGSSSSRFPPLANNNTASISQERRHIPNNNSTSGQSSRPLQSLRTSAAMEASSRPVPLQNRPEFVIDLTSDQEDAPAPVEPPRRVNRMHASPRPQPRLGRSEARLEQVVDLTADDDDDDTIVITHSRERSIPLPRPTRLPPMPRLVGHFARMGQPVQLGGRATPPTFRAGHDNGNQMEPPRPPPGLISGGFRAFYENGADIIMDIHNFMGLGRANLAGDDHVDVHFFGMPNELDYGRVALQNNQPEFVAPPPVGAGFTRSPTESDTAICPSCEEELIHRKDTAEPLAKKARGPPSRKDREEHPFWVVKDCGHPLSVGPRTAFAQLRIVNQTSKPKIDGWAYSYNLTILCPKRRGNGGNSDPLISFFSVLASFTEWSIWFFGRLIEFYGAWFTLLSAPHWEWRLRKEVREGNGRGWGQDGIQGRNGGVMLISWAEEQQ</sequence>
<evidence type="ECO:0000256" key="16">
    <source>
        <dbReference type="RuleBase" id="RU367101"/>
    </source>
</evidence>
<comment type="catalytic activity">
    <reaction evidence="16">
        <text>S-ubiquitinyl-[E2 ubiquitin-conjugating enzyme]-L-cysteine + [acceptor protein]-L-lysine = [E2 ubiquitin-conjugating enzyme]-L-cysteine + N(6)-ubiquitinyl-[acceptor protein]-L-lysine.</text>
        <dbReference type="EC" id="2.3.2.27"/>
    </reaction>
</comment>
<proteinExistence type="inferred from homology"/>
<keyword evidence="12 16" id="KW-0508">mRNA splicing</keyword>
<feature type="repeat" description="WD" evidence="15">
    <location>
        <begin position="270"/>
        <end position="311"/>
    </location>
</feature>
<keyword evidence="4 15" id="KW-0853">WD repeat</keyword>
<feature type="compositionally biased region" description="Polar residues" evidence="17">
    <location>
        <begin position="584"/>
        <end position="602"/>
    </location>
</feature>
<dbReference type="InterPro" id="IPR003613">
    <property type="entry name" value="Ubox_domain"/>
</dbReference>